<dbReference type="STRING" id="553219.CAMSH0001_2250"/>
<name>C6RFY7_9BACT</name>
<organism evidence="1 2">
    <name type="scientific">Campylobacter showae RM3277</name>
    <dbReference type="NCBI Taxonomy" id="553219"/>
    <lineage>
        <taxon>Bacteria</taxon>
        <taxon>Pseudomonadati</taxon>
        <taxon>Campylobacterota</taxon>
        <taxon>Epsilonproteobacteria</taxon>
        <taxon>Campylobacterales</taxon>
        <taxon>Campylobacteraceae</taxon>
        <taxon>Campylobacter</taxon>
    </lineage>
</organism>
<evidence type="ECO:0000313" key="1">
    <source>
        <dbReference type="EMBL" id="EET79682.1"/>
    </source>
</evidence>
<protein>
    <submittedName>
        <fullName evidence="1">Uncharacterized protein</fullName>
    </submittedName>
</protein>
<keyword evidence="2" id="KW-1185">Reference proteome</keyword>
<comment type="caution">
    <text evidence="1">The sequence shown here is derived from an EMBL/GenBank/DDBJ whole genome shotgun (WGS) entry which is preliminary data.</text>
</comment>
<accession>C6RFY7</accession>
<dbReference type="Proteomes" id="UP000003107">
    <property type="component" value="Unassembled WGS sequence"/>
</dbReference>
<sequence>MRCLKRNLADKFRRFALLFGLFLKFKERGKFYPPYLKFS</sequence>
<gene>
    <name evidence="1" type="ORF">CAMSH0001_2250</name>
</gene>
<reference evidence="1 2" key="1">
    <citation type="submission" date="2009-07" db="EMBL/GenBank/DDBJ databases">
        <authorList>
            <person name="Madupu R."/>
            <person name="Sebastian Y."/>
            <person name="Durkin A.S."/>
            <person name="Torralba M."/>
            <person name="Methe B."/>
            <person name="Sutton G.G."/>
            <person name="Strausberg R.L."/>
            <person name="Nelson K.E."/>
        </authorList>
    </citation>
    <scope>NUCLEOTIDE SEQUENCE [LARGE SCALE GENOMIC DNA]</scope>
    <source>
        <strain evidence="1 2">RM3277</strain>
    </source>
</reference>
<proteinExistence type="predicted"/>
<dbReference type="AlphaFoldDB" id="C6RFY7"/>
<dbReference type="EMBL" id="ACVQ01000018">
    <property type="protein sequence ID" value="EET79682.1"/>
    <property type="molecule type" value="Genomic_DNA"/>
</dbReference>
<evidence type="ECO:0000313" key="2">
    <source>
        <dbReference type="Proteomes" id="UP000003107"/>
    </source>
</evidence>